<dbReference type="EMBL" id="FOXF01000030">
    <property type="protein sequence ID" value="SFP50399.1"/>
    <property type="molecule type" value="Genomic_DNA"/>
</dbReference>
<keyword evidence="1" id="KW-0175">Coiled coil</keyword>
<evidence type="ECO:0000256" key="1">
    <source>
        <dbReference type="SAM" id="Coils"/>
    </source>
</evidence>
<dbReference type="OrthoDB" id="2045210at2"/>
<dbReference type="AlphaFoldDB" id="A0A662ZIH2"/>
<accession>A0A662ZIH2</accession>
<dbReference type="Proteomes" id="UP000243745">
    <property type="component" value="Unassembled WGS sequence"/>
</dbReference>
<evidence type="ECO:0000313" key="3">
    <source>
        <dbReference type="Proteomes" id="UP000243745"/>
    </source>
</evidence>
<sequence length="537" mass="61588">MDELTKGETLIMEFIVIARKLENGIVQYGYDAYGDGCRKIASELLEKYNTPESVEELFSEKGITALGKTDAESETEYRRQNSLSFSGSEDGMLGWFVDSIFFYDSDNVWYFIVAGHDRLRIKIPLEYVLLHPDAVISDSEERKILSERLISHILGVYHYTDPQFALFLSEKFPEGVESIRREVRQADNPAQWLSYMYPEIIEYFDSPVSAATAKDGTEITGFEIRKKDNKKAEIKNNWHRLAYDFMNASEGSNCSQNRTEDDFELFSIRSDYYDANSELSSAICERIAVENWKTEAENDRYQLVNDKVYAKRALHDYLSKRHDMAERIFGKKSQALSAESSVFAGEGVKMLREADLFDAEKNLGICEEMKCREERNIVDARREKWAALTDLADAKVSGDATGVKKAMDRITQAEKSIAIAEKEINGLNDQILHYDQIIKQSNQSITNIENELRESREAVTEACDDKNGVDCDFDMINKVIMTAASRISSYDSHIENSRRRIQAAKVRMNEINERISLAQQRFQDVCDRYVAIVQKEL</sequence>
<proteinExistence type="predicted"/>
<gene>
    <name evidence="2" type="ORF">SAMN02910344_01558</name>
</gene>
<name>A0A662ZIH2_9GAMM</name>
<evidence type="ECO:0000313" key="2">
    <source>
        <dbReference type="EMBL" id="SFP50399.1"/>
    </source>
</evidence>
<organism evidence="2 3">
    <name type="scientific">Ruminobacter amylophilus</name>
    <dbReference type="NCBI Taxonomy" id="867"/>
    <lineage>
        <taxon>Bacteria</taxon>
        <taxon>Pseudomonadati</taxon>
        <taxon>Pseudomonadota</taxon>
        <taxon>Gammaproteobacteria</taxon>
        <taxon>Aeromonadales</taxon>
        <taxon>Succinivibrionaceae</taxon>
        <taxon>Ruminobacter</taxon>
    </lineage>
</organism>
<keyword evidence="3" id="KW-1185">Reference proteome</keyword>
<feature type="coiled-coil region" evidence="1">
    <location>
        <begin position="403"/>
        <end position="465"/>
    </location>
</feature>
<protein>
    <submittedName>
        <fullName evidence="2">Uncharacterized protein</fullName>
    </submittedName>
</protein>
<dbReference type="SUPFAM" id="SSF57997">
    <property type="entry name" value="Tropomyosin"/>
    <property type="match status" value="1"/>
</dbReference>
<feature type="coiled-coil region" evidence="1">
    <location>
        <begin position="494"/>
        <end position="521"/>
    </location>
</feature>
<reference evidence="2 3" key="1">
    <citation type="submission" date="2016-10" db="EMBL/GenBank/DDBJ databases">
        <authorList>
            <person name="Varghese N."/>
            <person name="Submissions S."/>
        </authorList>
    </citation>
    <scope>NUCLEOTIDE SEQUENCE [LARGE SCALE GENOMIC DNA]</scope>
    <source>
        <strain evidence="2 3">DSM 1361</strain>
    </source>
</reference>
<dbReference type="RefSeq" id="WP_093142579.1">
    <property type="nucleotide sequence ID" value="NZ_FOXF01000030.1"/>
</dbReference>